<evidence type="ECO:0000313" key="11">
    <source>
        <dbReference type="EMBL" id="OHA08876.1"/>
    </source>
</evidence>
<evidence type="ECO:0000256" key="1">
    <source>
        <dbReference type="ARBA" id="ARBA00004651"/>
    </source>
</evidence>
<keyword evidence="3 9" id="KW-1003">Cell membrane</keyword>
<keyword evidence="4 9" id="KW-0812">Transmembrane</keyword>
<organism evidence="11 12">
    <name type="scientific">Candidatus Sungbacteria bacterium RIFCSPLOWO2_01_FULL_60_25</name>
    <dbReference type="NCBI Taxonomy" id="1802281"/>
    <lineage>
        <taxon>Bacteria</taxon>
        <taxon>Candidatus Sungiibacteriota</taxon>
    </lineage>
</organism>
<dbReference type="PRINTS" id="PR01755">
    <property type="entry name" value="SECFTRNLCASE"/>
</dbReference>
<feature type="transmembrane region" description="Helical" evidence="9">
    <location>
        <begin position="9"/>
        <end position="34"/>
    </location>
</feature>
<evidence type="ECO:0000256" key="8">
    <source>
        <dbReference type="ARBA" id="ARBA00023136"/>
    </source>
</evidence>
<feature type="transmembrane region" description="Helical" evidence="9">
    <location>
        <begin position="131"/>
        <end position="150"/>
    </location>
</feature>
<dbReference type="InterPro" id="IPR005665">
    <property type="entry name" value="SecF_bac"/>
</dbReference>
<evidence type="ECO:0000313" key="12">
    <source>
        <dbReference type="Proteomes" id="UP000178977"/>
    </source>
</evidence>
<dbReference type="GO" id="GO:0015450">
    <property type="term" value="F:protein-transporting ATPase activity"/>
    <property type="evidence" value="ECO:0007669"/>
    <property type="project" value="InterPro"/>
</dbReference>
<dbReference type="PANTHER" id="PTHR30081:SF8">
    <property type="entry name" value="PROTEIN TRANSLOCASE SUBUNIT SECF"/>
    <property type="match status" value="1"/>
</dbReference>
<comment type="caution">
    <text evidence="11">The sequence shown here is derived from an EMBL/GenBank/DDBJ whole genome shotgun (WGS) entry which is preliminary data.</text>
</comment>
<feature type="transmembrane region" description="Helical" evidence="9">
    <location>
        <begin position="195"/>
        <end position="215"/>
    </location>
</feature>
<gene>
    <name evidence="9" type="primary">secF</name>
    <name evidence="11" type="ORF">A3A44_02160</name>
</gene>
<dbReference type="STRING" id="1802281.A3A44_02160"/>
<dbReference type="GO" id="GO:0006605">
    <property type="term" value="P:protein targeting"/>
    <property type="evidence" value="ECO:0007669"/>
    <property type="project" value="UniProtKB-UniRule"/>
</dbReference>
<evidence type="ECO:0000256" key="4">
    <source>
        <dbReference type="ARBA" id="ARBA00022692"/>
    </source>
</evidence>
<dbReference type="GO" id="GO:0005886">
    <property type="term" value="C:plasma membrane"/>
    <property type="evidence" value="ECO:0007669"/>
    <property type="project" value="UniProtKB-SubCell"/>
</dbReference>
<comment type="subcellular location">
    <subcellularLocation>
        <location evidence="1 9">Cell membrane</location>
        <topology evidence="1 9">Multi-pass membrane protein</topology>
    </subcellularLocation>
</comment>
<dbReference type="NCBIfam" id="TIGR00966">
    <property type="entry name" value="transloc_SecF"/>
    <property type="match status" value="1"/>
</dbReference>
<feature type="domain" description="Protein export membrane protein SecD/SecF C-terminal" evidence="10">
    <location>
        <begin position="111"/>
        <end position="299"/>
    </location>
</feature>
<evidence type="ECO:0000256" key="6">
    <source>
        <dbReference type="ARBA" id="ARBA00022989"/>
    </source>
</evidence>
<dbReference type="InterPro" id="IPR048634">
    <property type="entry name" value="SecD_SecF_C"/>
</dbReference>
<dbReference type="HAMAP" id="MF_01464_B">
    <property type="entry name" value="SecF_B"/>
    <property type="match status" value="1"/>
</dbReference>
<dbReference type="Gene3D" id="1.20.1640.10">
    <property type="entry name" value="Multidrug efflux transporter AcrB transmembrane domain"/>
    <property type="match status" value="1"/>
</dbReference>
<dbReference type="Pfam" id="PF02355">
    <property type="entry name" value="SecD_SecF_C"/>
    <property type="match status" value="1"/>
</dbReference>
<dbReference type="GO" id="GO:0065002">
    <property type="term" value="P:intracellular protein transmembrane transport"/>
    <property type="evidence" value="ECO:0007669"/>
    <property type="project" value="UniProtKB-UniRule"/>
</dbReference>
<comment type="similarity">
    <text evidence="9">Belongs to the SecD/SecF family. SecF subfamily.</text>
</comment>
<evidence type="ECO:0000256" key="9">
    <source>
        <dbReference type="HAMAP-Rule" id="MF_01464"/>
    </source>
</evidence>
<feature type="transmembrane region" description="Helical" evidence="9">
    <location>
        <begin position="162"/>
        <end position="183"/>
    </location>
</feature>
<dbReference type="InterPro" id="IPR022645">
    <property type="entry name" value="SecD/SecF_bac"/>
</dbReference>
<evidence type="ECO:0000259" key="10">
    <source>
        <dbReference type="Pfam" id="PF02355"/>
    </source>
</evidence>
<accession>A0A1G2LB60</accession>
<evidence type="ECO:0000256" key="5">
    <source>
        <dbReference type="ARBA" id="ARBA00022927"/>
    </source>
</evidence>
<comment type="subunit">
    <text evidence="9">Forms a complex with SecD. Part of the essential Sec protein translocation apparatus which comprises SecA, SecYEG and auxiliary proteins SecDF. Other proteins may also be involved.</text>
</comment>
<evidence type="ECO:0000256" key="2">
    <source>
        <dbReference type="ARBA" id="ARBA00022448"/>
    </source>
</evidence>
<dbReference type="SUPFAM" id="SSF82866">
    <property type="entry name" value="Multidrug efflux transporter AcrB transmembrane domain"/>
    <property type="match status" value="1"/>
</dbReference>
<evidence type="ECO:0000256" key="3">
    <source>
        <dbReference type="ARBA" id="ARBA00022475"/>
    </source>
</evidence>
<dbReference type="Proteomes" id="UP000178977">
    <property type="component" value="Unassembled WGS sequence"/>
</dbReference>
<feature type="transmembrane region" description="Helical" evidence="9">
    <location>
        <begin position="271"/>
        <end position="299"/>
    </location>
</feature>
<dbReference type="AlphaFoldDB" id="A0A1G2LB60"/>
<comment type="function">
    <text evidence="9">Part of the Sec protein translocase complex. Interacts with the SecYEG preprotein conducting channel. SecDF uses the proton motive force (PMF) to complete protein translocation after the ATP-dependent function of SecA.</text>
</comment>
<feature type="transmembrane region" description="Helical" evidence="9">
    <location>
        <begin position="248"/>
        <end position="265"/>
    </location>
</feature>
<sequence>MNIVSHRSIFYTISGVLFLASVVALALGGLRFGIDFTGGSLLEVEYAAHRPTVDAVRLALGPLDLGAVVIQPIGERGLLLRFGYIDETKHQAILAGLRSMAASREGDAAVLTERRFDTVGPTIGRELRRRSLFAVGLVILLIVSYIAFAFRKVSAPIASWKYGVVTVVALLHDVIIPTGFFAVAGRIAGFEVDTLFVTAILTILGFSVHDTIVVFDRVRENLRREGARTGAFPELVNQSVNETFTRSVNTSLTVVLALAAVYLFGGESTRVFSLTLMIGIIAGTYSSIFIASPLLATWYELQVKKQKS</sequence>
<keyword evidence="8 9" id="KW-0472">Membrane</keyword>
<dbReference type="InterPro" id="IPR022646">
    <property type="entry name" value="SecD/SecF_CS"/>
</dbReference>
<dbReference type="PANTHER" id="PTHR30081">
    <property type="entry name" value="PROTEIN-EXPORT MEMBRANE PROTEIN SEC"/>
    <property type="match status" value="1"/>
</dbReference>
<dbReference type="EMBL" id="MHQT01000034">
    <property type="protein sequence ID" value="OHA08876.1"/>
    <property type="molecule type" value="Genomic_DNA"/>
</dbReference>
<keyword evidence="5 9" id="KW-0653">Protein transport</keyword>
<keyword evidence="7 9" id="KW-0811">Translocation</keyword>
<name>A0A1G2LB60_9BACT</name>
<dbReference type="GO" id="GO:0043952">
    <property type="term" value="P:protein transport by the Sec complex"/>
    <property type="evidence" value="ECO:0007669"/>
    <property type="project" value="UniProtKB-UniRule"/>
</dbReference>
<reference evidence="11 12" key="1">
    <citation type="journal article" date="2016" name="Nat. Commun.">
        <title>Thousands of microbial genomes shed light on interconnected biogeochemical processes in an aquifer system.</title>
        <authorList>
            <person name="Anantharaman K."/>
            <person name="Brown C.T."/>
            <person name="Hug L.A."/>
            <person name="Sharon I."/>
            <person name="Castelle C.J."/>
            <person name="Probst A.J."/>
            <person name="Thomas B.C."/>
            <person name="Singh A."/>
            <person name="Wilkins M.J."/>
            <person name="Karaoz U."/>
            <person name="Brodie E.L."/>
            <person name="Williams K.H."/>
            <person name="Hubbard S.S."/>
            <person name="Banfield J.F."/>
        </authorList>
    </citation>
    <scope>NUCLEOTIDE SEQUENCE [LARGE SCALE GENOMIC DNA]</scope>
</reference>
<dbReference type="Pfam" id="PF07549">
    <property type="entry name" value="Sec_GG"/>
    <property type="match status" value="1"/>
</dbReference>
<keyword evidence="6 9" id="KW-1133">Transmembrane helix</keyword>
<protein>
    <recommendedName>
        <fullName evidence="9">Protein-export membrane protein SecF</fullName>
    </recommendedName>
</protein>
<evidence type="ECO:0000256" key="7">
    <source>
        <dbReference type="ARBA" id="ARBA00023010"/>
    </source>
</evidence>
<dbReference type="InterPro" id="IPR022813">
    <property type="entry name" value="SecD/SecF_arch_bac"/>
</dbReference>
<proteinExistence type="inferred from homology"/>
<keyword evidence="2 9" id="KW-0813">Transport</keyword>